<protein>
    <submittedName>
        <fullName evidence="1">3653_t:CDS:1</fullName>
    </submittedName>
</protein>
<organism evidence="1 2">
    <name type="scientific">Ambispora leptoticha</name>
    <dbReference type="NCBI Taxonomy" id="144679"/>
    <lineage>
        <taxon>Eukaryota</taxon>
        <taxon>Fungi</taxon>
        <taxon>Fungi incertae sedis</taxon>
        <taxon>Mucoromycota</taxon>
        <taxon>Glomeromycotina</taxon>
        <taxon>Glomeromycetes</taxon>
        <taxon>Archaeosporales</taxon>
        <taxon>Ambisporaceae</taxon>
        <taxon>Ambispora</taxon>
    </lineage>
</organism>
<keyword evidence="2" id="KW-1185">Reference proteome</keyword>
<dbReference type="Proteomes" id="UP000789508">
    <property type="component" value="Unassembled WGS sequence"/>
</dbReference>
<sequence>MLKIKRILIIRKIKNPKKIQIPEKIKQEPEEFVEILMEKTEKFTGIEEEENGKMLSSEIGNITHSVIDS</sequence>
<gene>
    <name evidence="1" type="ORF">ALEPTO_LOCUS2853</name>
</gene>
<evidence type="ECO:0000313" key="2">
    <source>
        <dbReference type="Proteomes" id="UP000789508"/>
    </source>
</evidence>
<dbReference type="AlphaFoldDB" id="A0A9N8ZEM4"/>
<accession>A0A9N8ZEM4</accession>
<comment type="caution">
    <text evidence="1">The sequence shown here is derived from an EMBL/GenBank/DDBJ whole genome shotgun (WGS) entry which is preliminary data.</text>
</comment>
<evidence type="ECO:0000313" key="1">
    <source>
        <dbReference type="EMBL" id="CAG8488444.1"/>
    </source>
</evidence>
<name>A0A9N8ZEM4_9GLOM</name>
<reference evidence="1" key="1">
    <citation type="submission" date="2021-06" db="EMBL/GenBank/DDBJ databases">
        <authorList>
            <person name="Kallberg Y."/>
            <person name="Tangrot J."/>
            <person name="Rosling A."/>
        </authorList>
    </citation>
    <scope>NUCLEOTIDE SEQUENCE</scope>
    <source>
        <strain evidence="1">FL130A</strain>
    </source>
</reference>
<proteinExistence type="predicted"/>
<dbReference type="EMBL" id="CAJVPS010000471">
    <property type="protein sequence ID" value="CAG8488444.1"/>
    <property type="molecule type" value="Genomic_DNA"/>
</dbReference>